<accession>A0ABM7GDM8</accession>
<dbReference type="Pfam" id="PF07336">
    <property type="entry name" value="ABATE"/>
    <property type="match status" value="1"/>
</dbReference>
<name>A0ABM7GDM8_9GAMM</name>
<dbReference type="InterPro" id="IPR023286">
    <property type="entry name" value="ABATE_dom_sf"/>
</dbReference>
<sequence length="74" mass="7977">MASKITPPFIASNLAIDFINTQFGVGEEQQECLEDDRSVIAWLQQVGVLSEECESPPLESSTLRGNCATTCGIS</sequence>
<dbReference type="InterPro" id="IPR010852">
    <property type="entry name" value="ABATE"/>
</dbReference>
<keyword evidence="2" id="KW-1185">Reference proteome</keyword>
<evidence type="ECO:0000313" key="1">
    <source>
        <dbReference type="EMBL" id="BBI48610.1"/>
    </source>
</evidence>
<organism evidence="1 2">
    <name type="scientific">Vreelandella olivaria</name>
    <dbReference type="NCBI Taxonomy" id="390919"/>
    <lineage>
        <taxon>Bacteria</taxon>
        <taxon>Pseudomonadati</taxon>
        <taxon>Pseudomonadota</taxon>
        <taxon>Gammaproteobacteria</taxon>
        <taxon>Oceanospirillales</taxon>
        <taxon>Halomonadaceae</taxon>
        <taxon>Vreelandella</taxon>
    </lineage>
</organism>
<dbReference type="EMBL" id="AP019416">
    <property type="protein sequence ID" value="BBI48610.1"/>
    <property type="molecule type" value="Genomic_DNA"/>
</dbReference>
<evidence type="ECO:0000313" key="2">
    <source>
        <dbReference type="Proteomes" id="UP000289555"/>
    </source>
</evidence>
<dbReference type="SUPFAM" id="SSF160904">
    <property type="entry name" value="Jann2411-like"/>
    <property type="match status" value="1"/>
</dbReference>
<protein>
    <recommendedName>
        <fullName evidence="3">Pheromone</fullName>
    </recommendedName>
</protein>
<proteinExistence type="predicted"/>
<reference evidence="2" key="1">
    <citation type="journal article" date="2019" name="Microbiol. Resour. Announc.">
        <title>Complete Genome Sequence of Halomonas olivaria, a Moderately Halophilic Bacterium Isolated from Olive Processing Effluents, Obtained by Nanopore Sequencing.</title>
        <authorList>
            <person name="Nagata S."/>
            <person name="Ii K.M."/>
            <person name="Tsukimi T."/>
            <person name="Miura M.C."/>
            <person name="Galipon J."/>
            <person name="Arakawa K."/>
        </authorList>
    </citation>
    <scope>NUCLEOTIDE SEQUENCE [LARGE SCALE GENOMIC DNA]</scope>
    <source>
        <strain evidence="2">TYRC17</strain>
    </source>
</reference>
<evidence type="ECO:0008006" key="3">
    <source>
        <dbReference type="Google" id="ProtNLM"/>
    </source>
</evidence>
<dbReference type="Proteomes" id="UP000289555">
    <property type="component" value="Chromosome"/>
</dbReference>
<gene>
    <name evidence="1" type="ORF">HORIV_10310</name>
</gene>